<dbReference type="PROSITE" id="PS00062">
    <property type="entry name" value="ALDOKETO_REDUCTASE_2"/>
    <property type="match status" value="1"/>
</dbReference>
<dbReference type="Pfam" id="PF00248">
    <property type="entry name" value="Aldo_ket_red"/>
    <property type="match status" value="1"/>
</dbReference>
<feature type="active site" description="Proton donor" evidence="7">
    <location>
        <position position="69"/>
    </location>
</feature>
<dbReference type="InterPro" id="IPR023210">
    <property type="entry name" value="NADP_OxRdtase_dom"/>
</dbReference>
<dbReference type="FunFam" id="3.20.20.100:FF:000002">
    <property type="entry name" value="2,5-diketo-D-gluconic acid reductase A"/>
    <property type="match status" value="1"/>
</dbReference>
<dbReference type="GO" id="GO:0016652">
    <property type="term" value="F:oxidoreductase activity, acting on NAD(P)H as acceptor"/>
    <property type="evidence" value="ECO:0007669"/>
    <property type="project" value="InterPro"/>
</dbReference>
<dbReference type="RefSeq" id="XP_019017000.1">
    <property type="nucleotide sequence ID" value="XM_019164464.1"/>
</dbReference>
<evidence type="ECO:0000313" key="12">
    <source>
        <dbReference type="Proteomes" id="UP000094455"/>
    </source>
</evidence>
<dbReference type="InterPro" id="IPR044494">
    <property type="entry name" value="AKR3C2/3"/>
</dbReference>
<protein>
    <recommendedName>
        <fullName evidence="5">2-dehydropantolactone reductase</fullName>
        <ecNumber evidence="4">1.1.1.358</ecNumber>
    </recommendedName>
    <alternativeName>
        <fullName evidence="5">2-dehydropantolactone reductase</fullName>
    </alternativeName>
    <alternativeName>
        <fullName evidence="6">Ketopantoyl-lactone reductase</fullName>
    </alternativeName>
</protein>
<keyword evidence="1" id="KW-0560">Oxidoreductase</keyword>
<evidence type="ECO:0000259" key="10">
    <source>
        <dbReference type="Pfam" id="PF00248"/>
    </source>
</evidence>
<evidence type="ECO:0000256" key="7">
    <source>
        <dbReference type="PIRSR" id="PIRSR000097-1"/>
    </source>
</evidence>
<dbReference type="PRINTS" id="PR00069">
    <property type="entry name" value="ALDKETRDTASE"/>
</dbReference>
<accession>A0A1E3NIC3</accession>
<evidence type="ECO:0000256" key="2">
    <source>
        <dbReference type="ARBA" id="ARBA00050878"/>
    </source>
</evidence>
<gene>
    <name evidence="11" type="ORF">PICMEDRAFT_73377</name>
</gene>
<evidence type="ECO:0000256" key="5">
    <source>
        <dbReference type="ARBA" id="ARBA00079693"/>
    </source>
</evidence>
<dbReference type="GO" id="GO:0047011">
    <property type="term" value="F:2-dehydropantolactone reductase (A-specific) activity"/>
    <property type="evidence" value="ECO:0007669"/>
    <property type="project" value="UniProtKB-ARBA"/>
</dbReference>
<name>A0A1E3NIC3_9ASCO</name>
<evidence type="ECO:0000256" key="3">
    <source>
        <dbReference type="ARBA" id="ARBA00051098"/>
    </source>
</evidence>
<sequence length="315" mass="35615">MPALTIPTFTLPGTGDQVPAVGFGSGSKHRLKKWGNPEMNDDSIDPGIVTVIADAINAGFNHLDGAETYTTRAEMGLAIKESGVARKHLWITDKYDQGWANFKRASTSPSGPRESILKGLKALGVEYYDLFLIHSPFFDENLVNVTLAEAWKQLEQCYEEGLVKNIGVSNFDVENLDKLMKVATHKPQVNQIEYHLYLQNQTDGISDYCRENNIQIEAYCPLTPALESRINDANHPLKPEFKKLCEKYNVEPSVISLRWIYQSGVIPITTSSNAERMKQAFQMFDFELTDEEFDTLTKIGKSYKVRAYFPELFEK</sequence>
<dbReference type="AlphaFoldDB" id="A0A1E3NIC3"/>
<evidence type="ECO:0000256" key="4">
    <source>
        <dbReference type="ARBA" id="ARBA00066965"/>
    </source>
</evidence>
<dbReference type="EC" id="1.1.1.358" evidence="4"/>
<dbReference type="Gene3D" id="3.20.20.100">
    <property type="entry name" value="NADP-dependent oxidoreductase domain"/>
    <property type="match status" value="1"/>
</dbReference>
<organism evidence="11 12">
    <name type="scientific">Pichia membranifaciens NRRL Y-2026</name>
    <dbReference type="NCBI Taxonomy" id="763406"/>
    <lineage>
        <taxon>Eukaryota</taxon>
        <taxon>Fungi</taxon>
        <taxon>Dikarya</taxon>
        <taxon>Ascomycota</taxon>
        <taxon>Saccharomycotina</taxon>
        <taxon>Pichiomycetes</taxon>
        <taxon>Pichiales</taxon>
        <taxon>Pichiaceae</taxon>
        <taxon>Pichia</taxon>
    </lineage>
</organism>
<evidence type="ECO:0000256" key="9">
    <source>
        <dbReference type="PIRSR" id="PIRSR000097-3"/>
    </source>
</evidence>
<dbReference type="CDD" id="cd19120">
    <property type="entry name" value="AKR_AKR3C2-3"/>
    <property type="match status" value="1"/>
</dbReference>
<feature type="binding site" evidence="8">
    <location>
        <position position="134"/>
    </location>
    <ligand>
        <name>substrate</name>
    </ligand>
</feature>
<dbReference type="SUPFAM" id="SSF51430">
    <property type="entry name" value="NAD(P)-linked oxidoreductase"/>
    <property type="match status" value="1"/>
</dbReference>
<dbReference type="PANTHER" id="PTHR11732">
    <property type="entry name" value="ALDO/KETO REDUCTASE"/>
    <property type="match status" value="1"/>
</dbReference>
<dbReference type="OrthoDB" id="416253at2759"/>
<reference evidence="11 12" key="1">
    <citation type="journal article" date="2016" name="Proc. Natl. Acad. Sci. U.S.A.">
        <title>Comparative genomics of biotechnologically important yeasts.</title>
        <authorList>
            <person name="Riley R."/>
            <person name="Haridas S."/>
            <person name="Wolfe K.H."/>
            <person name="Lopes M.R."/>
            <person name="Hittinger C.T."/>
            <person name="Goeker M."/>
            <person name="Salamov A.A."/>
            <person name="Wisecaver J.H."/>
            <person name="Long T.M."/>
            <person name="Calvey C.H."/>
            <person name="Aerts A.L."/>
            <person name="Barry K.W."/>
            <person name="Choi C."/>
            <person name="Clum A."/>
            <person name="Coughlan A.Y."/>
            <person name="Deshpande S."/>
            <person name="Douglass A.P."/>
            <person name="Hanson S.J."/>
            <person name="Klenk H.-P."/>
            <person name="LaButti K.M."/>
            <person name="Lapidus A."/>
            <person name="Lindquist E.A."/>
            <person name="Lipzen A.M."/>
            <person name="Meier-Kolthoff J.P."/>
            <person name="Ohm R.A."/>
            <person name="Otillar R.P."/>
            <person name="Pangilinan J.L."/>
            <person name="Peng Y."/>
            <person name="Rokas A."/>
            <person name="Rosa C.A."/>
            <person name="Scheuner C."/>
            <person name="Sibirny A.A."/>
            <person name="Slot J.C."/>
            <person name="Stielow J.B."/>
            <person name="Sun H."/>
            <person name="Kurtzman C.P."/>
            <person name="Blackwell M."/>
            <person name="Grigoriev I.V."/>
            <person name="Jeffries T.W."/>
        </authorList>
    </citation>
    <scope>NUCLEOTIDE SEQUENCE [LARGE SCALE GENOMIC DNA]</scope>
    <source>
        <strain evidence="11 12">NRRL Y-2026</strain>
    </source>
</reference>
<dbReference type="PIRSF" id="PIRSF000097">
    <property type="entry name" value="AKR"/>
    <property type="match status" value="1"/>
</dbReference>
<proteinExistence type="predicted"/>
<dbReference type="STRING" id="763406.A0A1E3NIC3"/>
<dbReference type="InterPro" id="IPR018170">
    <property type="entry name" value="Aldo/ket_reductase_CS"/>
</dbReference>
<dbReference type="InterPro" id="IPR036812">
    <property type="entry name" value="NAD(P)_OxRdtase_dom_sf"/>
</dbReference>
<dbReference type="EMBL" id="KV454004">
    <property type="protein sequence ID" value="ODQ45887.1"/>
    <property type="molecule type" value="Genomic_DNA"/>
</dbReference>
<evidence type="ECO:0000256" key="8">
    <source>
        <dbReference type="PIRSR" id="PIRSR000097-2"/>
    </source>
</evidence>
<evidence type="ECO:0000313" key="11">
    <source>
        <dbReference type="EMBL" id="ODQ45887.1"/>
    </source>
</evidence>
<feature type="site" description="Lowers pKa of active site Tyr" evidence="9">
    <location>
        <position position="94"/>
    </location>
</feature>
<evidence type="ECO:0000256" key="6">
    <source>
        <dbReference type="ARBA" id="ARBA00081322"/>
    </source>
</evidence>
<comment type="catalytic activity">
    <reaction evidence="3">
        <text>isatin + NADPH + H(+) = 3-hydroxyindolin-2-one + NADP(+)</text>
        <dbReference type="Rhea" id="RHEA:68608"/>
        <dbReference type="ChEBI" id="CHEBI:15378"/>
        <dbReference type="ChEBI" id="CHEBI:27539"/>
        <dbReference type="ChEBI" id="CHEBI:28536"/>
        <dbReference type="ChEBI" id="CHEBI:57783"/>
        <dbReference type="ChEBI" id="CHEBI:58349"/>
    </reaction>
</comment>
<dbReference type="GO" id="GO:0042180">
    <property type="term" value="P:ketone metabolic process"/>
    <property type="evidence" value="ECO:0007669"/>
    <property type="project" value="UniProtKB-ARBA"/>
</dbReference>
<feature type="domain" description="NADP-dependent oxidoreductase" evidence="10">
    <location>
        <begin position="51"/>
        <end position="299"/>
    </location>
</feature>
<evidence type="ECO:0000256" key="1">
    <source>
        <dbReference type="ARBA" id="ARBA00023002"/>
    </source>
</evidence>
<dbReference type="InterPro" id="IPR020471">
    <property type="entry name" value="AKR"/>
</dbReference>
<comment type="catalytic activity">
    <reaction evidence="2">
        <text>(R)-pantolactone + NADP(+) = 2-dehydropantolactone + NADPH + H(+)</text>
        <dbReference type="Rhea" id="RHEA:18981"/>
        <dbReference type="ChEBI" id="CHEBI:15378"/>
        <dbReference type="ChEBI" id="CHEBI:16719"/>
        <dbReference type="ChEBI" id="CHEBI:18395"/>
        <dbReference type="ChEBI" id="CHEBI:57783"/>
        <dbReference type="ChEBI" id="CHEBI:58349"/>
        <dbReference type="EC" id="1.1.1.358"/>
    </reaction>
</comment>
<keyword evidence="12" id="KW-1185">Reference proteome</keyword>
<dbReference type="Proteomes" id="UP000094455">
    <property type="component" value="Unassembled WGS sequence"/>
</dbReference>
<dbReference type="GeneID" id="30181151"/>